<evidence type="ECO:0000256" key="1">
    <source>
        <dbReference type="SAM" id="MobiDB-lite"/>
    </source>
</evidence>
<protein>
    <submittedName>
        <fullName evidence="2">DNA polymerase delta subunit 3</fullName>
    </submittedName>
</protein>
<feature type="compositionally biased region" description="Acidic residues" evidence="1">
    <location>
        <begin position="295"/>
        <end position="305"/>
    </location>
</feature>
<dbReference type="Proteomes" id="UP000422736">
    <property type="component" value="Chromosome 1"/>
</dbReference>
<keyword evidence="3" id="KW-1185">Reference proteome</keyword>
<gene>
    <name evidence="2" type="primary">POL32</name>
    <name evidence="2" type="ORF">FIM1_124</name>
</gene>
<dbReference type="Gene3D" id="3.90.1030.20">
    <property type="entry name" value="DNA polymerase delta, p66 (Cdc27) subunit, wHTH domain"/>
    <property type="match status" value="1"/>
</dbReference>
<proteinExistence type="predicted"/>
<feature type="compositionally biased region" description="Polar residues" evidence="1">
    <location>
        <begin position="311"/>
        <end position="325"/>
    </location>
</feature>
<feature type="compositionally biased region" description="Acidic residues" evidence="1">
    <location>
        <begin position="260"/>
        <end position="269"/>
    </location>
</feature>
<name>A0ABX6EPG8_KLUMA</name>
<dbReference type="InterPro" id="IPR041913">
    <property type="entry name" value="POLD3_sf"/>
</dbReference>
<feature type="compositionally biased region" description="Basic and acidic residues" evidence="1">
    <location>
        <begin position="140"/>
        <end position="161"/>
    </location>
</feature>
<sequence length="402" mass="45911">MVSAIQNYISQKLINDNKPVTFLDLCDEFSINANKAKNEMVHYYSTTRHESIQCIVICVLKQNMIKMITDPENLPESENIKDFFIYAFNPLETIDLVNKERTYVSIKNPFKLTYPDGTRPKTSDAIPTVISIPTQTQAKSSDKDSSSKLKTNPEPKNDVKKRANTFPLNEPKPKKPAKSMGLKSTELLARMRRERAEKENQRQEELERRKKQKEEEAQKKNVVISQEKQKQLDQLAHMFDDDDDDLTSLGNNNNNSTMNNEDENNDEKEDSLPVAIESIPSQEPTKQEHTTNIEELLDTTADESILELSQPVKNNPETVDVASSDTSEKQQDIEPQEVTYVDEDGYMVTKRVAPEVKKPSKTTRSARSVQPAKESKPRSNDKKKSSDGQRTLESFFFSKSKK</sequence>
<evidence type="ECO:0000313" key="2">
    <source>
        <dbReference type="EMBL" id="QGN13486.1"/>
    </source>
</evidence>
<accession>A0ABX6EPG8</accession>
<reference evidence="2 3" key="2">
    <citation type="submission" date="2019-11" db="EMBL/GenBank/DDBJ databases">
        <authorList>
            <person name="Lu H."/>
        </authorList>
    </citation>
    <scope>NUCLEOTIDE SEQUENCE [LARGE SCALE GENOMIC DNA]</scope>
    <source>
        <strain evidence="2 3">FIM1</strain>
    </source>
</reference>
<evidence type="ECO:0000313" key="3">
    <source>
        <dbReference type="Proteomes" id="UP000422736"/>
    </source>
</evidence>
<dbReference type="EMBL" id="CP015054">
    <property type="protein sequence ID" value="QGN13486.1"/>
    <property type="molecule type" value="Genomic_DNA"/>
</dbReference>
<feature type="region of interest" description="Disordered" evidence="1">
    <location>
        <begin position="114"/>
        <end position="402"/>
    </location>
</feature>
<feature type="compositionally biased region" description="Basic and acidic residues" evidence="1">
    <location>
        <begin position="373"/>
        <end position="387"/>
    </location>
</feature>
<reference evidence="2 3" key="1">
    <citation type="submission" date="2016-03" db="EMBL/GenBank/DDBJ databases">
        <title>How can Kluyveromyces marxianus grow so fast - potential evolutionary course in Saccharomyces Complex revealed by comparative genomics.</title>
        <authorList>
            <person name="Mo W."/>
            <person name="Lu W."/>
            <person name="Yang X."/>
            <person name="Qi J."/>
            <person name="Lv H."/>
        </authorList>
    </citation>
    <scope>NUCLEOTIDE SEQUENCE [LARGE SCALE GENOMIC DNA]</scope>
    <source>
        <strain evidence="2 3">FIM1</strain>
    </source>
</reference>
<feature type="compositionally biased region" description="Low complexity" evidence="1">
    <location>
        <begin position="247"/>
        <end position="259"/>
    </location>
</feature>
<organism evidence="2 3">
    <name type="scientific">Kluyveromyces marxianus</name>
    <name type="common">Yeast</name>
    <name type="synonym">Candida kefyr</name>
    <dbReference type="NCBI Taxonomy" id="4911"/>
    <lineage>
        <taxon>Eukaryota</taxon>
        <taxon>Fungi</taxon>
        <taxon>Dikarya</taxon>
        <taxon>Ascomycota</taxon>
        <taxon>Saccharomycotina</taxon>
        <taxon>Saccharomycetes</taxon>
        <taxon>Saccharomycetales</taxon>
        <taxon>Saccharomycetaceae</taxon>
        <taxon>Kluyveromyces</taxon>
    </lineage>
</organism>
<feature type="compositionally biased region" description="Basic and acidic residues" evidence="1">
    <location>
        <begin position="189"/>
        <end position="219"/>
    </location>
</feature>